<evidence type="ECO:0000313" key="10">
    <source>
        <dbReference type="EMBL" id="KAG7085902.1"/>
    </source>
</evidence>
<dbReference type="InterPro" id="IPR002401">
    <property type="entry name" value="Cyt_P450_E_grp-I"/>
</dbReference>
<dbReference type="InterPro" id="IPR050196">
    <property type="entry name" value="Cytochrome_P450_Monoox"/>
</dbReference>
<evidence type="ECO:0000256" key="5">
    <source>
        <dbReference type="ARBA" id="ARBA00023004"/>
    </source>
</evidence>
<dbReference type="GO" id="GO:0005506">
    <property type="term" value="F:iron ion binding"/>
    <property type="evidence" value="ECO:0007669"/>
    <property type="project" value="InterPro"/>
</dbReference>
<proteinExistence type="inferred from homology"/>
<dbReference type="InterPro" id="IPR017972">
    <property type="entry name" value="Cyt_P450_CS"/>
</dbReference>
<evidence type="ECO:0000313" key="11">
    <source>
        <dbReference type="Proteomes" id="UP001049176"/>
    </source>
</evidence>
<evidence type="ECO:0000256" key="2">
    <source>
        <dbReference type="ARBA" id="ARBA00022617"/>
    </source>
</evidence>
<comment type="similarity">
    <text evidence="1 8">Belongs to the cytochrome P450 family.</text>
</comment>
<comment type="cofactor">
    <cofactor evidence="7">
        <name>heme</name>
        <dbReference type="ChEBI" id="CHEBI:30413"/>
    </cofactor>
</comment>
<dbReference type="PROSITE" id="PS00086">
    <property type="entry name" value="CYTOCHROME_P450"/>
    <property type="match status" value="1"/>
</dbReference>
<comment type="caution">
    <text evidence="10">The sequence shown here is derived from an EMBL/GenBank/DDBJ whole genome shotgun (WGS) entry which is preliminary data.</text>
</comment>
<dbReference type="Pfam" id="PF00067">
    <property type="entry name" value="p450"/>
    <property type="match status" value="1"/>
</dbReference>
<keyword evidence="11" id="KW-1185">Reference proteome</keyword>
<keyword evidence="6 8" id="KW-0503">Monooxygenase</keyword>
<keyword evidence="3 7" id="KW-0479">Metal-binding</keyword>
<keyword evidence="5 7" id="KW-0408">Iron</keyword>
<evidence type="ECO:0000256" key="9">
    <source>
        <dbReference type="SAM" id="SignalP"/>
    </source>
</evidence>
<evidence type="ECO:0000256" key="7">
    <source>
        <dbReference type="PIRSR" id="PIRSR602401-1"/>
    </source>
</evidence>
<accession>A0A9P7RLY4</accession>
<protein>
    <recommendedName>
        <fullName evidence="12">Cytochrome P450</fullName>
    </recommendedName>
</protein>
<evidence type="ECO:0000256" key="3">
    <source>
        <dbReference type="ARBA" id="ARBA00022723"/>
    </source>
</evidence>
<evidence type="ECO:0000256" key="6">
    <source>
        <dbReference type="ARBA" id="ARBA00023033"/>
    </source>
</evidence>
<dbReference type="GO" id="GO:0020037">
    <property type="term" value="F:heme binding"/>
    <property type="evidence" value="ECO:0007669"/>
    <property type="project" value="InterPro"/>
</dbReference>
<dbReference type="PANTHER" id="PTHR24291:SF50">
    <property type="entry name" value="BIFUNCTIONAL ALBAFLAVENONE MONOOXYGENASE_TERPENE SYNTHASE"/>
    <property type="match status" value="1"/>
</dbReference>
<feature type="binding site" description="axial binding residue" evidence="7">
    <location>
        <position position="472"/>
    </location>
    <ligand>
        <name>heme</name>
        <dbReference type="ChEBI" id="CHEBI:30413"/>
    </ligand>
    <ligandPart>
        <name>Fe</name>
        <dbReference type="ChEBI" id="CHEBI:18248"/>
    </ligandPart>
</feature>
<feature type="signal peptide" evidence="9">
    <location>
        <begin position="1"/>
        <end position="18"/>
    </location>
</feature>
<dbReference type="InterPro" id="IPR036396">
    <property type="entry name" value="Cyt_P450_sf"/>
</dbReference>
<keyword evidence="2 7" id="KW-0349">Heme</keyword>
<dbReference type="GeneID" id="66072512"/>
<gene>
    <name evidence="10" type="ORF">E1B28_003436</name>
</gene>
<evidence type="ECO:0000256" key="4">
    <source>
        <dbReference type="ARBA" id="ARBA00023002"/>
    </source>
</evidence>
<keyword evidence="4 8" id="KW-0560">Oxidoreductase</keyword>
<reference evidence="10" key="1">
    <citation type="journal article" date="2021" name="Genome Biol. Evol.">
        <title>The assembled and annotated genome of the fairy-ring fungus Marasmius oreades.</title>
        <authorList>
            <person name="Hiltunen M."/>
            <person name="Ament-Velasquez S.L."/>
            <person name="Johannesson H."/>
        </authorList>
    </citation>
    <scope>NUCLEOTIDE SEQUENCE</scope>
    <source>
        <strain evidence="10">03SP1</strain>
    </source>
</reference>
<dbReference type="OrthoDB" id="3042023at2759"/>
<evidence type="ECO:0000256" key="1">
    <source>
        <dbReference type="ARBA" id="ARBA00010617"/>
    </source>
</evidence>
<dbReference type="InterPro" id="IPR001128">
    <property type="entry name" value="Cyt_P450"/>
</dbReference>
<keyword evidence="9" id="KW-0732">Signal</keyword>
<dbReference type="SUPFAM" id="SSF48264">
    <property type="entry name" value="Cytochrome P450"/>
    <property type="match status" value="1"/>
</dbReference>
<feature type="chain" id="PRO_5040167842" description="Cytochrome P450" evidence="9">
    <location>
        <begin position="19"/>
        <end position="543"/>
    </location>
</feature>
<dbReference type="Proteomes" id="UP001049176">
    <property type="component" value="Chromosome 11"/>
</dbReference>
<dbReference type="PRINTS" id="PR00385">
    <property type="entry name" value="P450"/>
</dbReference>
<dbReference type="RefSeq" id="XP_043002373.1">
    <property type="nucleotide sequence ID" value="XM_043160416.1"/>
</dbReference>
<dbReference type="PANTHER" id="PTHR24291">
    <property type="entry name" value="CYTOCHROME P450 FAMILY 4"/>
    <property type="match status" value="1"/>
</dbReference>
<sequence>MFTISIWIPLAIFSLALSLRLRRRNALNVLRGPSSPSYLFGFEHDIQGAKIMHMLYEWSKEYGTAYMLPLCFGEKVLVLSDPRAIHAVLNDSVYSFPETGDLNKTLNMAFGKGVIWATGENHKRHRRILSPAFSINHIKGFLPLFHNHVAHLSEKWNIQLQGKSQTFDIVPWVHKLALDILGESSLNYRFNALDNEPNELTKALHDLETTEPVPSKMTTLKMSLERRIPPTIASLKAKYFPSPKERVSQRYMEVSHAKGREVMEGLGSSSEGLALADKDILSLLVRANAAEDWNKRLTDEEVTAQISTLLQAGHHTTGYMIAWVLYELATHPKDQANVYEEIKRVREKNGGEILYTDYDSMNYLTSVIKEVLRLYPILPTLERTASKNALLPLDFHVISPSGNRIDNIPVGKGQRIIVDAAGYNRLESVWGDDPQKWNPSRHEHIRLQGGNKTASVGLFANLLSFSSGPKGCIGWRFALMEIQVAITGLLKKYEFRLPPEVEIDPITTFILVPSVKGKEMEGPQLPLTVTPRLSAFVDSAEML</sequence>
<organism evidence="10 11">
    <name type="scientific">Marasmius oreades</name>
    <name type="common">fairy-ring Marasmius</name>
    <dbReference type="NCBI Taxonomy" id="181124"/>
    <lineage>
        <taxon>Eukaryota</taxon>
        <taxon>Fungi</taxon>
        <taxon>Dikarya</taxon>
        <taxon>Basidiomycota</taxon>
        <taxon>Agaricomycotina</taxon>
        <taxon>Agaricomycetes</taxon>
        <taxon>Agaricomycetidae</taxon>
        <taxon>Agaricales</taxon>
        <taxon>Marasmiineae</taxon>
        <taxon>Marasmiaceae</taxon>
        <taxon>Marasmius</taxon>
    </lineage>
</organism>
<dbReference type="AlphaFoldDB" id="A0A9P7RLY4"/>
<dbReference type="KEGG" id="more:E1B28_003436"/>
<evidence type="ECO:0000256" key="8">
    <source>
        <dbReference type="RuleBase" id="RU000461"/>
    </source>
</evidence>
<evidence type="ECO:0008006" key="12">
    <source>
        <dbReference type="Google" id="ProtNLM"/>
    </source>
</evidence>
<dbReference type="EMBL" id="CM032191">
    <property type="protein sequence ID" value="KAG7085902.1"/>
    <property type="molecule type" value="Genomic_DNA"/>
</dbReference>
<dbReference type="GO" id="GO:0004497">
    <property type="term" value="F:monooxygenase activity"/>
    <property type="evidence" value="ECO:0007669"/>
    <property type="project" value="UniProtKB-KW"/>
</dbReference>
<name>A0A9P7RLY4_9AGAR</name>
<dbReference type="GO" id="GO:0016705">
    <property type="term" value="F:oxidoreductase activity, acting on paired donors, with incorporation or reduction of molecular oxygen"/>
    <property type="evidence" value="ECO:0007669"/>
    <property type="project" value="InterPro"/>
</dbReference>
<dbReference type="Gene3D" id="1.10.630.10">
    <property type="entry name" value="Cytochrome P450"/>
    <property type="match status" value="1"/>
</dbReference>
<dbReference type="PRINTS" id="PR00463">
    <property type="entry name" value="EP450I"/>
</dbReference>